<feature type="compositionally biased region" description="Basic and acidic residues" evidence="1">
    <location>
        <begin position="31"/>
        <end position="42"/>
    </location>
</feature>
<evidence type="ECO:0000313" key="3">
    <source>
        <dbReference type="Proteomes" id="UP001470230"/>
    </source>
</evidence>
<gene>
    <name evidence="2" type="ORF">M9Y10_013060</name>
</gene>
<evidence type="ECO:0000256" key="1">
    <source>
        <dbReference type="SAM" id="MobiDB-lite"/>
    </source>
</evidence>
<dbReference type="Proteomes" id="UP001470230">
    <property type="component" value="Unassembled WGS sequence"/>
</dbReference>
<evidence type="ECO:0008006" key="4">
    <source>
        <dbReference type="Google" id="ProtNLM"/>
    </source>
</evidence>
<feature type="region of interest" description="Disordered" evidence="1">
    <location>
        <begin position="1"/>
        <end position="43"/>
    </location>
</feature>
<proteinExistence type="predicted"/>
<name>A0ABR2I6B3_9EUKA</name>
<feature type="compositionally biased region" description="Basic and acidic residues" evidence="1">
    <location>
        <begin position="12"/>
        <end position="22"/>
    </location>
</feature>
<keyword evidence="3" id="KW-1185">Reference proteome</keyword>
<sequence length="147" mass="17566">MYSKRRSKSVPRKYEKNKDRKTQPVNASTQDDQKDKKIKNEGDSIYTEQMENNIPNFSNLVDLHKNNKLKFIVCIDVNDTLHQKVRFNWFDGTKKAQEIYNFFGSSEEYKIYWKNNEEIQFLHPVQKIESQISENRALILLFQNQKG</sequence>
<accession>A0ABR2I6B3</accession>
<comment type="caution">
    <text evidence="2">The sequence shown here is derived from an EMBL/GenBank/DDBJ whole genome shotgun (WGS) entry which is preliminary data.</text>
</comment>
<feature type="compositionally biased region" description="Basic residues" evidence="1">
    <location>
        <begin position="1"/>
        <end position="11"/>
    </location>
</feature>
<protein>
    <recommendedName>
        <fullName evidence="4">UBX domain-containing protein</fullName>
    </recommendedName>
</protein>
<evidence type="ECO:0000313" key="2">
    <source>
        <dbReference type="EMBL" id="KAK8857961.1"/>
    </source>
</evidence>
<reference evidence="2 3" key="1">
    <citation type="submission" date="2024-04" db="EMBL/GenBank/DDBJ databases">
        <title>Tritrichomonas musculus Genome.</title>
        <authorList>
            <person name="Alves-Ferreira E."/>
            <person name="Grigg M."/>
            <person name="Lorenzi H."/>
            <person name="Galac M."/>
        </authorList>
    </citation>
    <scope>NUCLEOTIDE SEQUENCE [LARGE SCALE GENOMIC DNA]</scope>
    <source>
        <strain evidence="2 3">EAF2021</strain>
    </source>
</reference>
<dbReference type="EMBL" id="JAPFFF010000019">
    <property type="protein sequence ID" value="KAK8857961.1"/>
    <property type="molecule type" value="Genomic_DNA"/>
</dbReference>
<organism evidence="2 3">
    <name type="scientific">Tritrichomonas musculus</name>
    <dbReference type="NCBI Taxonomy" id="1915356"/>
    <lineage>
        <taxon>Eukaryota</taxon>
        <taxon>Metamonada</taxon>
        <taxon>Parabasalia</taxon>
        <taxon>Tritrichomonadida</taxon>
        <taxon>Tritrichomonadidae</taxon>
        <taxon>Tritrichomonas</taxon>
    </lineage>
</organism>